<dbReference type="EMBL" id="JAAXOX010000002">
    <property type="protein sequence ID" value="NKY22176.1"/>
    <property type="molecule type" value="Genomic_DNA"/>
</dbReference>
<dbReference type="Gene3D" id="1.10.260.40">
    <property type="entry name" value="lambda repressor-like DNA-binding domains"/>
    <property type="match status" value="1"/>
</dbReference>
<protein>
    <submittedName>
        <fullName evidence="2">Helix-turn-helix transcriptional regulator</fullName>
    </submittedName>
</protein>
<dbReference type="RefSeq" id="WP_168629278.1">
    <property type="nucleotide sequence ID" value="NZ_BONL01000033.1"/>
</dbReference>
<dbReference type="Pfam" id="PF13443">
    <property type="entry name" value="HTH_26"/>
    <property type="match status" value="1"/>
</dbReference>
<dbReference type="CDD" id="cd00093">
    <property type="entry name" value="HTH_XRE"/>
    <property type="match status" value="1"/>
</dbReference>
<evidence type="ECO:0000259" key="1">
    <source>
        <dbReference type="PROSITE" id="PS50943"/>
    </source>
</evidence>
<dbReference type="AlphaFoldDB" id="A0A7X6KTT6"/>
<keyword evidence="3" id="KW-1185">Reference proteome</keyword>
<accession>A0A7X6KTT6</accession>
<sequence length="92" mass="10190">MKVIDGQRIASARRRAGFTQYDLAALSRCTQATISALETGTMKGCSEDLATTICKWIDRDVEELFERHDGSRVHRVTNAAGSKRHRVEVPAA</sequence>
<feature type="domain" description="HTH cro/C1-type" evidence="1">
    <location>
        <begin position="9"/>
        <end position="64"/>
    </location>
</feature>
<dbReference type="InterPro" id="IPR010982">
    <property type="entry name" value="Lambda_DNA-bd_dom_sf"/>
</dbReference>
<dbReference type="Proteomes" id="UP000581206">
    <property type="component" value="Unassembled WGS sequence"/>
</dbReference>
<reference evidence="2 3" key="1">
    <citation type="submission" date="2020-04" db="EMBL/GenBank/DDBJ databases">
        <title>MicrobeNet Type strains.</title>
        <authorList>
            <person name="Nicholson A.C."/>
        </authorList>
    </citation>
    <scope>NUCLEOTIDE SEQUENCE [LARGE SCALE GENOMIC DNA]</scope>
    <source>
        <strain evidence="2 3">ATCC BAA-788</strain>
    </source>
</reference>
<dbReference type="GO" id="GO:0003677">
    <property type="term" value="F:DNA binding"/>
    <property type="evidence" value="ECO:0007669"/>
    <property type="project" value="InterPro"/>
</dbReference>
<dbReference type="SMART" id="SM00530">
    <property type="entry name" value="HTH_XRE"/>
    <property type="match status" value="1"/>
</dbReference>
<proteinExistence type="predicted"/>
<evidence type="ECO:0000313" key="2">
    <source>
        <dbReference type="EMBL" id="NKY22176.1"/>
    </source>
</evidence>
<comment type="caution">
    <text evidence="2">The sequence shown here is derived from an EMBL/GenBank/DDBJ whole genome shotgun (WGS) entry which is preliminary data.</text>
</comment>
<dbReference type="SUPFAM" id="SSF47413">
    <property type="entry name" value="lambda repressor-like DNA-binding domains"/>
    <property type="match status" value="1"/>
</dbReference>
<dbReference type="PROSITE" id="PS50943">
    <property type="entry name" value="HTH_CROC1"/>
    <property type="match status" value="1"/>
</dbReference>
<organism evidence="2 3">
    <name type="scientific">Cellulomonas denverensis</name>
    <dbReference type="NCBI Taxonomy" id="264297"/>
    <lineage>
        <taxon>Bacteria</taxon>
        <taxon>Bacillati</taxon>
        <taxon>Actinomycetota</taxon>
        <taxon>Actinomycetes</taxon>
        <taxon>Micrococcales</taxon>
        <taxon>Cellulomonadaceae</taxon>
        <taxon>Cellulomonas</taxon>
    </lineage>
</organism>
<name>A0A7X6KTT6_9CELL</name>
<dbReference type="InterPro" id="IPR001387">
    <property type="entry name" value="Cro/C1-type_HTH"/>
</dbReference>
<evidence type="ECO:0000313" key="3">
    <source>
        <dbReference type="Proteomes" id="UP000581206"/>
    </source>
</evidence>
<gene>
    <name evidence="2" type="ORF">HGA03_05795</name>
</gene>